<feature type="region of interest" description="Disordered" evidence="7">
    <location>
        <begin position="1444"/>
        <end position="1501"/>
    </location>
</feature>
<keyword evidence="3" id="KW-1029">Fimbrium biogenesis</keyword>
<reference evidence="10 11" key="1">
    <citation type="submission" date="2016-10" db="EMBL/GenBank/DDBJ databases">
        <authorList>
            <person name="de Groot N.N."/>
        </authorList>
    </citation>
    <scope>NUCLEOTIDE SEQUENCE [LARGE SCALE GENOMIC DNA]</scope>
    <source>
        <strain evidence="10 11">LMG 24775</strain>
    </source>
</reference>
<evidence type="ECO:0000256" key="8">
    <source>
        <dbReference type="SAM" id="SignalP"/>
    </source>
</evidence>
<evidence type="ECO:0000256" key="4">
    <source>
        <dbReference type="ARBA" id="ARBA00022723"/>
    </source>
</evidence>
<feature type="chain" id="PRO_5010347074" evidence="8">
    <location>
        <begin position="43"/>
        <end position="1501"/>
    </location>
</feature>
<keyword evidence="6" id="KW-0281">Fimbrium</keyword>
<organism evidence="10 11">
    <name type="scientific">Delftia lacustris</name>
    <dbReference type="NCBI Taxonomy" id="558537"/>
    <lineage>
        <taxon>Bacteria</taxon>
        <taxon>Pseudomonadati</taxon>
        <taxon>Pseudomonadota</taxon>
        <taxon>Betaproteobacteria</taxon>
        <taxon>Burkholderiales</taxon>
        <taxon>Comamonadaceae</taxon>
        <taxon>Delftia</taxon>
    </lineage>
</organism>
<dbReference type="InterPro" id="IPR015943">
    <property type="entry name" value="WD40/YVTN_repeat-like_dom_sf"/>
</dbReference>
<evidence type="ECO:0000313" key="10">
    <source>
        <dbReference type="EMBL" id="SDZ48905.1"/>
    </source>
</evidence>
<proteinExistence type="inferred from homology"/>
<feature type="signal peptide" evidence="8">
    <location>
        <begin position="1"/>
        <end position="42"/>
    </location>
</feature>
<evidence type="ECO:0000256" key="6">
    <source>
        <dbReference type="ARBA" id="ARBA00023263"/>
    </source>
</evidence>
<sequence>MARIASWKTRHGPRGRQGRARAWPALALWTCALALASTPAHAQGRADTVLSQMPLFVNQALAPLNMLVMGRDHKLYYEAYNDASDLNGDGVIDVGYKPDQIDYYGYFNNNVCYSYSKGVFVPSQAATGSNRKKCSNHWSGDFLNYLGTSRMDAIRRVLYGGMRAEDTASRTVLQTAYIPRDAHSWGKAYDPARDAKVYSISDYAPLRPPAVGTRHLFAVTTLGEAAGVITQLRVLNDSSFQIWDWVSQEGFAGQSNCAGGNSCARASSRITDYNLLVEACSSSNVQLLEASCKAYPNGGKTIYKPTGLLHDFGENGKMYFGLLTGSYEKNIAGGVLRRNIGNFAEEVDPQTGQFKTGVNGVVANIDRQRLIGYTGGKYVECGWITSGPISSLDKPSKCAMWGNPISEMMFETMRYFGGASQALGIYDYAGGSSKDASLGLSKPAWETPYRAKAEGGGGYQYCSRPVMTVLSDINPSYDGKLPGSRYASVGASALNGFNVSDEVAAIGSAERIDGKNFFIGQSTSANADQAPSVKTIADLSWARGLSPEEPSKEGAYYAAGVARFGARNAIFGNSQGKNALRTYSVAIASPLPEIRFPIGGKRFVTIAPFAKTVSGSAGGSTVNNAVFTPTNQIVDYYVVNIANTGKADIDASVNGGRPYAEFRINYEDVEQGADHDMDAIARYTIALQADGKVKIDMVSEYAAGGLGQHMGYVISGTTKDGMYLEVRDKDTASAYYAYNTPPNRDPGYCRGSISAQQRTECSNLGLTATRSFTPGNATDAGSFLKGPLWYAAKYGVPDRDPSKITGDPDNYFLVTNAGTLKDQLTKAFNDILQNISSVTAVSVDMPTATLGEGADLYRTTFEVQYWSGDVIREKLTTSDRTLVWSAAELLSERSADDRKIYYPSRTGSAVSLSPFTYSSLSGQRSDASWLAVLNTDPATNSADGQAKKRIEFLRGEVRDDLRVRKPLASGKPNVLGDIVNSSLVRVKGGLYRASVADKLEGSTTYAAFAAKQAAKEMLYVGANDGMLHAFDAASGKEEFAFIPSGVKNSLNVLASRYGAGGAPHRYFVDGTPVVSDVYFGNAWHRVLVGSLGAGGRQVFALDVTDPTSPRLLWEFGVEQDERMGYSMPTPVVARLNDAGRSKGRWVVFLSNGYQASNSASGESSLFVLDVSSGEVIRRFDFAAGMTAAELSALPAPKNGLSRAAVVDNNGDGKVDLAYAGDLAGNVWRVDLASSASGSWNAQLFFVARESERSGGKRLSITTAPYVVRHSSGKGDVVAFGTGRFMTDDDKLDMRRQSVFGVWDRYGTPATTAPQPLPTAGKGRGDLQAQQFTQVSGFPGKFALSANPVTWYKDATSTADSNVHSWGWYVDLPRDGERLVYDMSLYGRGLVFTSIRPPLGDPCSAGLASTIYAIDPDTGGKTDYVAFDVNGDGIFNASDNLAGQQVNGREVGPGRPTISGAKIFDSSGKPSGAGDPVKTGGDDINSGVDRGRQSWRRQPANP</sequence>
<comment type="similarity">
    <text evidence="2">Belongs to the PilY1 family.</text>
</comment>
<evidence type="ECO:0000313" key="11">
    <source>
        <dbReference type="Proteomes" id="UP000183417"/>
    </source>
</evidence>
<evidence type="ECO:0000256" key="1">
    <source>
        <dbReference type="ARBA" id="ARBA00004561"/>
    </source>
</evidence>
<dbReference type="Proteomes" id="UP000183417">
    <property type="component" value="Unassembled WGS sequence"/>
</dbReference>
<dbReference type="SUPFAM" id="SSF50998">
    <property type="entry name" value="Quinoprotein alcohol dehydrogenase-like"/>
    <property type="match status" value="1"/>
</dbReference>
<dbReference type="InterPro" id="IPR011047">
    <property type="entry name" value="Quinoprotein_ADH-like_sf"/>
</dbReference>
<evidence type="ECO:0000256" key="2">
    <source>
        <dbReference type="ARBA" id="ARBA00008387"/>
    </source>
</evidence>
<keyword evidence="8" id="KW-0732">Signal</keyword>
<accession>A0A1H3TGX2</accession>
<keyword evidence="5" id="KW-0106">Calcium</keyword>
<dbReference type="Gene3D" id="2.130.10.10">
    <property type="entry name" value="YVTN repeat-like/Quinoprotein amine dehydrogenase"/>
    <property type="match status" value="1"/>
</dbReference>
<feature type="domain" description="PilY1 beta-propeller" evidence="9">
    <location>
        <begin position="975"/>
        <end position="1314"/>
    </location>
</feature>
<protein>
    <submittedName>
        <fullName evidence="10">Type IV pilus assembly protein PilY1</fullName>
    </submittedName>
</protein>
<name>A0A1H3TGX2_9BURK</name>
<comment type="subcellular location">
    <subcellularLocation>
        <location evidence="1">Fimbrium</location>
    </subcellularLocation>
</comment>
<dbReference type="GO" id="GO:0046872">
    <property type="term" value="F:metal ion binding"/>
    <property type="evidence" value="ECO:0007669"/>
    <property type="project" value="UniProtKB-KW"/>
</dbReference>
<keyword evidence="4" id="KW-0479">Metal-binding</keyword>
<evidence type="ECO:0000256" key="5">
    <source>
        <dbReference type="ARBA" id="ARBA00022837"/>
    </source>
</evidence>
<dbReference type="InterPro" id="IPR008707">
    <property type="entry name" value="B-propeller_PilY1"/>
</dbReference>
<evidence type="ECO:0000259" key="9">
    <source>
        <dbReference type="Pfam" id="PF05567"/>
    </source>
</evidence>
<dbReference type="Pfam" id="PF05567">
    <property type="entry name" value="T4P_PilY1"/>
    <property type="match status" value="1"/>
</dbReference>
<evidence type="ECO:0000256" key="3">
    <source>
        <dbReference type="ARBA" id="ARBA00022558"/>
    </source>
</evidence>
<dbReference type="GO" id="GO:0009289">
    <property type="term" value="C:pilus"/>
    <property type="evidence" value="ECO:0007669"/>
    <property type="project" value="UniProtKB-SubCell"/>
</dbReference>
<evidence type="ECO:0000256" key="7">
    <source>
        <dbReference type="SAM" id="MobiDB-lite"/>
    </source>
</evidence>
<dbReference type="EMBL" id="FNPE01000028">
    <property type="protein sequence ID" value="SDZ48905.1"/>
    <property type="molecule type" value="Genomic_DNA"/>
</dbReference>
<gene>
    <name evidence="10" type="ORF">SAMN05421547_12824</name>
</gene>